<keyword evidence="1" id="KW-0812">Transmembrane</keyword>
<keyword evidence="1" id="KW-0472">Membrane</keyword>
<dbReference type="EMBL" id="CP002770">
    <property type="protein sequence ID" value="AEG14458.1"/>
    <property type="molecule type" value="Genomic_DNA"/>
</dbReference>
<reference evidence="3" key="1">
    <citation type="submission" date="2011-05" db="EMBL/GenBank/DDBJ databases">
        <title>Complete sequence of Desulfotomaculum kuznetsovii DSM 6115.</title>
        <authorList>
            <person name="Lucas S."/>
            <person name="Han J."/>
            <person name="Lapidus A."/>
            <person name="Cheng J.-F."/>
            <person name="Goodwin L."/>
            <person name="Pitluck S."/>
            <person name="Peters L."/>
            <person name="Mikhailova N."/>
            <person name="Lu M."/>
            <person name="Saunders E."/>
            <person name="Han C."/>
            <person name="Tapia R."/>
            <person name="Land M."/>
            <person name="Hauser L."/>
            <person name="Kyrpides N."/>
            <person name="Ivanova N."/>
            <person name="Pagani I."/>
            <person name="Nazina T."/>
            <person name="Ivanova A."/>
            <person name="Parshina S."/>
            <person name="Kuever J."/>
            <person name="Muyzer G."/>
            <person name="Plugge C."/>
            <person name="Stams A."/>
            <person name="Woyke T."/>
        </authorList>
    </citation>
    <scope>NUCLEOTIDE SEQUENCE [LARGE SCALE GENOMIC DNA]</scope>
    <source>
        <strain evidence="3">DSM 6115 / VKM B-1805 / 17</strain>
    </source>
</reference>
<dbReference type="RefSeq" id="WP_013821973.1">
    <property type="nucleotide sequence ID" value="NC_015573.1"/>
</dbReference>
<dbReference type="AlphaFoldDB" id="A0AAU8Q1C5"/>
<keyword evidence="3" id="KW-1185">Reference proteome</keyword>
<evidence type="ECO:0000313" key="2">
    <source>
        <dbReference type="EMBL" id="AEG14458.1"/>
    </source>
</evidence>
<organism evidence="2 3">
    <name type="scientific">Desulfofundulus kuznetsovii (strain DSM 6115 / VKM B-1805 / 17)</name>
    <name type="common">Desulfotomaculum kuznetsovii</name>
    <dbReference type="NCBI Taxonomy" id="760568"/>
    <lineage>
        <taxon>Bacteria</taxon>
        <taxon>Bacillati</taxon>
        <taxon>Bacillota</taxon>
        <taxon>Clostridia</taxon>
        <taxon>Eubacteriales</taxon>
        <taxon>Peptococcaceae</taxon>
        <taxon>Desulfofundulus</taxon>
    </lineage>
</organism>
<sequence>MFKGERGSTLEYLIRIIIMGLGGATILFGILAALRLQGGVLIERIGRMGF</sequence>
<gene>
    <name evidence="2" type="ordered locus">Desku_0858</name>
</gene>
<proteinExistence type="predicted"/>
<evidence type="ECO:0000313" key="3">
    <source>
        <dbReference type="Proteomes" id="UP000009229"/>
    </source>
</evidence>
<dbReference type="Proteomes" id="UP000009229">
    <property type="component" value="Chromosome"/>
</dbReference>
<dbReference type="KEGG" id="dku:Desku_0858"/>
<name>A0AAU8Q1C5_DESK7</name>
<accession>A0AAU8Q1C5</accession>
<protein>
    <submittedName>
        <fullName evidence="2">Uncharacterized protein</fullName>
    </submittedName>
</protein>
<feature type="transmembrane region" description="Helical" evidence="1">
    <location>
        <begin position="12"/>
        <end position="34"/>
    </location>
</feature>
<evidence type="ECO:0000256" key="1">
    <source>
        <dbReference type="SAM" id="Phobius"/>
    </source>
</evidence>
<keyword evidence="1" id="KW-1133">Transmembrane helix</keyword>